<evidence type="ECO:0000256" key="1">
    <source>
        <dbReference type="ARBA" id="ARBA00022490"/>
    </source>
</evidence>
<dbReference type="InterPro" id="IPR056792">
    <property type="entry name" value="PRC_RimM"/>
</dbReference>
<proteinExistence type="inferred from homology"/>
<keyword evidence="1 5" id="KW-0963">Cytoplasm</keyword>
<dbReference type="HAMAP" id="MF_00014">
    <property type="entry name" value="Ribosome_mat_RimM"/>
    <property type="match status" value="1"/>
</dbReference>
<gene>
    <name evidence="5" type="primary">rimM</name>
    <name evidence="9" type="ORF">EDD28_3368</name>
</gene>
<reference evidence="9 10" key="1">
    <citation type="submission" date="2018-11" db="EMBL/GenBank/DDBJ databases">
        <title>Sequencing the genomes of 1000 actinobacteria strains.</title>
        <authorList>
            <person name="Klenk H.-P."/>
        </authorList>
    </citation>
    <scope>NUCLEOTIDE SEQUENCE [LARGE SCALE GENOMIC DNA]</scope>
    <source>
        <strain evidence="9 10">DSM 13521</strain>
    </source>
</reference>
<dbReference type="RefSeq" id="WP_123740813.1">
    <property type="nucleotide sequence ID" value="NZ_CALFQU010000045.1"/>
</dbReference>
<keyword evidence="10" id="KW-1185">Reference proteome</keyword>
<dbReference type="OrthoDB" id="5381335at2"/>
<comment type="function">
    <text evidence="5">An accessory protein needed during the final step in the assembly of 30S ribosomal subunit, possibly for assembly of the head region. Essential for efficient processing of 16S rRNA. May be needed both before and after RbfA during the maturation of 16S rRNA. It has affinity for free ribosomal 30S subunits but not for 70S ribosomes.</text>
</comment>
<comment type="similarity">
    <text evidence="5">Belongs to the RimM family.</text>
</comment>
<evidence type="ECO:0000259" key="8">
    <source>
        <dbReference type="Pfam" id="PF24986"/>
    </source>
</evidence>
<protein>
    <recommendedName>
        <fullName evidence="5">Ribosome maturation factor RimM</fullName>
    </recommendedName>
</protein>
<evidence type="ECO:0000313" key="9">
    <source>
        <dbReference type="EMBL" id="ROR93939.1"/>
    </source>
</evidence>
<evidence type="ECO:0000259" key="7">
    <source>
        <dbReference type="Pfam" id="PF01782"/>
    </source>
</evidence>
<evidence type="ECO:0000256" key="6">
    <source>
        <dbReference type="SAM" id="MobiDB-lite"/>
    </source>
</evidence>
<dbReference type="GO" id="GO:0043022">
    <property type="term" value="F:ribosome binding"/>
    <property type="evidence" value="ECO:0007669"/>
    <property type="project" value="InterPro"/>
</dbReference>
<evidence type="ECO:0000313" key="10">
    <source>
        <dbReference type="Proteomes" id="UP000275356"/>
    </source>
</evidence>
<comment type="domain">
    <text evidence="5">The PRC barrel domain binds ribosomal protein uS19.</text>
</comment>
<dbReference type="InterPro" id="IPR002676">
    <property type="entry name" value="RimM_N"/>
</dbReference>
<keyword evidence="4 5" id="KW-0143">Chaperone</keyword>
<keyword evidence="3 5" id="KW-0698">rRNA processing</keyword>
<sequence>MPVPDGLVVLARLGAAHGLRGDVKLEIRTDDPGRLAVGTSVVTDDELVGELTIARRRTSGAAQLIAFDQVTDRADAEALTGLLLLAPAVEEEDAWYPDDLVGLEARSLDGRVLGAVVAVEDSPAHHLLVVREPSGARTLVPFVAAIVPEVDVAGGTLVLDAPGGLLQDEPGEPEVVPPGGPDEGPGEPEGQA</sequence>
<comment type="caution">
    <text evidence="9">The sequence shown here is derived from an EMBL/GenBank/DDBJ whole genome shotgun (WGS) entry which is preliminary data.</text>
</comment>
<dbReference type="SUPFAM" id="SSF50346">
    <property type="entry name" value="PRC-barrel domain"/>
    <property type="match status" value="1"/>
</dbReference>
<dbReference type="GO" id="GO:0042274">
    <property type="term" value="P:ribosomal small subunit biogenesis"/>
    <property type="evidence" value="ECO:0007669"/>
    <property type="project" value="UniProtKB-UniRule"/>
</dbReference>
<name>A0A3N2D2E1_9MICO</name>
<dbReference type="GO" id="GO:0005840">
    <property type="term" value="C:ribosome"/>
    <property type="evidence" value="ECO:0007669"/>
    <property type="project" value="InterPro"/>
</dbReference>
<evidence type="ECO:0000256" key="2">
    <source>
        <dbReference type="ARBA" id="ARBA00022517"/>
    </source>
</evidence>
<dbReference type="InterPro" id="IPR009000">
    <property type="entry name" value="Transl_B-barrel_sf"/>
</dbReference>
<evidence type="ECO:0000256" key="4">
    <source>
        <dbReference type="ARBA" id="ARBA00023186"/>
    </source>
</evidence>
<comment type="subunit">
    <text evidence="5">Binds ribosomal protein uS19.</text>
</comment>
<dbReference type="Pfam" id="PF24986">
    <property type="entry name" value="PRC_RimM"/>
    <property type="match status" value="1"/>
</dbReference>
<keyword evidence="2 5" id="KW-0690">Ribosome biogenesis</keyword>
<dbReference type="Gene3D" id="2.40.30.60">
    <property type="entry name" value="RimM"/>
    <property type="match status" value="1"/>
</dbReference>
<accession>A0A3N2D2E1</accession>
<feature type="region of interest" description="Disordered" evidence="6">
    <location>
        <begin position="162"/>
        <end position="192"/>
    </location>
</feature>
<feature type="domain" description="RimM N-terminal" evidence="7">
    <location>
        <begin position="10"/>
        <end position="87"/>
    </location>
</feature>
<dbReference type="Pfam" id="PF01782">
    <property type="entry name" value="RimM"/>
    <property type="match status" value="1"/>
</dbReference>
<dbReference type="InterPro" id="IPR011033">
    <property type="entry name" value="PRC_barrel-like_sf"/>
</dbReference>
<dbReference type="NCBIfam" id="TIGR02273">
    <property type="entry name" value="16S_RimM"/>
    <property type="match status" value="1"/>
</dbReference>
<evidence type="ECO:0000256" key="3">
    <source>
        <dbReference type="ARBA" id="ARBA00022552"/>
    </source>
</evidence>
<dbReference type="AlphaFoldDB" id="A0A3N2D2E1"/>
<dbReference type="EMBL" id="RKHQ01000002">
    <property type="protein sequence ID" value="ROR93939.1"/>
    <property type="molecule type" value="Genomic_DNA"/>
</dbReference>
<dbReference type="GO" id="GO:0005737">
    <property type="term" value="C:cytoplasm"/>
    <property type="evidence" value="ECO:0007669"/>
    <property type="project" value="UniProtKB-SubCell"/>
</dbReference>
<dbReference type="SUPFAM" id="SSF50447">
    <property type="entry name" value="Translation proteins"/>
    <property type="match status" value="1"/>
</dbReference>
<dbReference type="Proteomes" id="UP000275356">
    <property type="component" value="Unassembled WGS sequence"/>
</dbReference>
<comment type="subcellular location">
    <subcellularLocation>
        <location evidence="5">Cytoplasm</location>
    </subcellularLocation>
</comment>
<feature type="domain" description="Ribosome maturation factor RimM PRC barrel" evidence="8">
    <location>
        <begin position="98"/>
        <end position="165"/>
    </location>
</feature>
<dbReference type="GO" id="GO:0006364">
    <property type="term" value="P:rRNA processing"/>
    <property type="evidence" value="ECO:0007669"/>
    <property type="project" value="UniProtKB-UniRule"/>
</dbReference>
<dbReference type="InterPro" id="IPR036976">
    <property type="entry name" value="RimM_N_sf"/>
</dbReference>
<dbReference type="PANTHER" id="PTHR33692">
    <property type="entry name" value="RIBOSOME MATURATION FACTOR RIMM"/>
    <property type="match status" value="1"/>
</dbReference>
<dbReference type="PANTHER" id="PTHR33692:SF1">
    <property type="entry name" value="RIBOSOME MATURATION FACTOR RIMM"/>
    <property type="match status" value="1"/>
</dbReference>
<organism evidence="9 10">
    <name type="scientific">Salana multivorans</name>
    <dbReference type="NCBI Taxonomy" id="120377"/>
    <lineage>
        <taxon>Bacteria</taxon>
        <taxon>Bacillati</taxon>
        <taxon>Actinomycetota</taxon>
        <taxon>Actinomycetes</taxon>
        <taxon>Micrococcales</taxon>
        <taxon>Beutenbergiaceae</taxon>
        <taxon>Salana</taxon>
    </lineage>
</organism>
<dbReference type="InterPro" id="IPR011961">
    <property type="entry name" value="RimM"/>
</dbReference>
<evidence type="ECO:0000256" key="5">
    <source>
        <dbReference type="HAMAP-Rule" id="MF_00014"/>
    </source>
</evidence>
<dbReference type="Gene3D" id="2.30.30.240">
    <property type="entry name" value="PRC-barrel domain"/>
    <property type="match status" value="1"/>
</dbReference>